<dbReference type="PROSITE" id="PS50041">
    <property type="entry name" value="C_TYPE_LECTIN_2"/>
    <property type="match status" value="1"/>
</dbReference>
<feature type="region of interest" description="Disordered" evidence="3">
    <location>
        <begin position="134"/>
        <end position="159"/>
    </location>
</feature>
<dbReference type="Pfam" id="PF00059">
    <property type="entry name" value="Lectin_C"/>
    <property type="match status" value="1"/>
</dbReference>
<dbReference type="InterPro" id="IPR001304">
    <property type="entry name" value="C-type_lectin-like"/>
</dbReference>
<evidence type="ECO:0000256" key="1">
    <source>
        <dbReference type="ARBA" id="ARBA00022734"/>
    </source>
</evidence>
<dbReference type="GO" id="GO:0030246">
    <property type="term" value="F:carbohydrate binding"/>
    <property type="evidence" value="ECO:0007669"/>
    <property type="project" value="UniProtKB-KW"/>
</dbReference>
<dbReference type="Gene3D" id="3.10.100.10">
    <property type="entry name" value="Mannose-Binding Protein A, subunit A"/>
    <property type="match status" value="1"/>
</dbReference>
<dbReference type="InterPro" id="IPR016186">
    <property type="entry name" value="C-type_lectin-like/link_sf"/>
</dbReference>
<dbReference type="SUPFAM" id="SSF56436">
    <property type="entry name" value="C-type lectin-like"/>
    <property type="match status" value="1"/>
</dbReference>
<evidence type="ECO:0000259" key="5">
    <source>
        <dbReference type="PROSITE" id="PS50041"/>
    </source>
</evidence>
<name>A0A0B1RV07_OESDE</name>
<dbReference type="InterPro" id="IPR051379">
    <property type="entry name" value="C-type_Lectin_Receptor_IMM"/>
</dbReference>
<organism evidence="6 7">
    <name type="scientific">Oesophagostomum dentatum</name>
    <name type="common">Nodular worm</name>
    <dbReference type="NCBI Taxonomy" id="61180"/>
    <lineage>
        <taxon>Eukaryota</taxon>
        <taxon>Metazoa</taxon>
        <taxon>Ecdysozoa</taxon>
        <taxon>Nematoda</taxon>
        <taxon>Chromadorea</taxon>
        <taxon>Rhabditida</taxon>
        <taxon>Rhabditina</taxon>
        <taxon>Rhabditomorpha</taxon>
        <taxon>Strongyloidea</taxon>
        <taxon>Strongylidae</taxon>
        <taxon>Oesophagostomum</taxon>
    </lineage>
</organism>
<evidence type="ECO:0000313" key="7">
    <source>
        <dbReference type="Proteomes" id="UP000053660"/>
    </source>
</evidence>
<dbReference type="PANTHER" id="PTHR46746:SF9">
    <property type="entry name" value="CD209 ANTIGEN-LIKE PROTEIN C-LIKE"/>
    <property type="match status" value="1"/>
</dbReference>
<protein>
    <recommendedName>
        <fullName evidence="5">C-type lectin domain-containing protein</fullName>
    </recommendedName>
</protein>
<evidence type="ECO:0000256" key="2">
    <source>
        <dbReference type="ARBA" id="ARBA00023157"/>
    </source>
</evidence>
<feature type="chain" id="PRO_5002081173" description="C-type lectin domain-containing protein" evidence="4">
    <location>
        <begin position="18"/>
        <end position="209"/>
    </location>
</feature>
<dbReference type="EMBL" id="KN613284">
    <property type="protein sequence ID" value="KHJ74890.1"/>
    <property type="molecule type" value="Genomic_DNA"/>
</dbReference>
<proteinExistence type="predicted"/>
<dbReference type="SMART" id="SM00034">
    <property type="entry name" value="CLECT"/>
    <property type="match status" value="1"/>
</dbReference>
<keyword evidence="7" id="KW-1185">Reference proteome</keyword>
<evidence type="ECO:0000313" key="6">
    <source>
        <dbReference type="EMBL" id="KHJ74890.1"/>
    </source>
</evidence>
<evidence type="ECO:0000256" key="3">
    <source>
        <dbReference type="SAM" id="MobiDB-lite"/>
    </source>
</evidence>
<dbReference type="Proteomes" id="UP000053660">
    <property type="component" value="Unassembled WGS sequence"/>
</dbReference>
<feature type="signal peptide" evidence="4">
    <location>
        <begin position="1"/>
        <end position="17"/>
    </location>
</feature>
<sequence length="209" mass="24083">MDIRLFINLCLLTVALAFRRQHYHVQHPKHSNCAPGWTSYRDSCYFYEHHMLTFDKAEVRCLERDSLMFVAETMDEWKEVMKNSPANYYTWVGLKQRIDEHEPKWVSGSGIGAAHLDWLNPAYKGWNENAKCVADSTAPPPRTRTSSSVDLTSTQSASETPPFSITFGTKVTEVSKLVYIRLMLIDFCLFLHYSYALHFIAVGVESMHH</sequence>
<evidence type="ECO:0000256" key="4">
    <source>
        <dbReference type="SAM" id="SignalP"/>
    </source>
</evidence>
<reference evidence="6 7" key="1">
    <citation type="submission" date="2014-03" db="EMBL/GenBank/DDBJ databases">
        <title>Draft genome of the hookworm Oesophagostomum dentatum.</title>
        <authorList>
            <person name="Mitreva M."/>
        </authorList>
    </citation>
    <scope>NUCLEOTIDE SEQUENCE [LARGE SCALE GENOMIC DNA]</scope>
    <source>
        <strain evidence="6 7">OD-Hann</strain>
    </source>
</reference>
<dbReference type="OrthoDB" id="6133475at2759"/>
<keyword evidence="4" id="KW-0732">Signal</keyword>
<keyword evidence="1" id="KW-0430">Lectin</keyword>
<keyword evidence="2" id="KW-1015">Disulfide bond</keyword>
<accession>A0A0B1RV07</accession>
<gene>
    <name evidence="6" type="ORF">OESDEN_25494</name>
</gene>
<feature type="compositionally biased region" description="Polar residues" evidence="3">
    <location>
        <begin position="143"/>
        <end position="159"/>
    </location>
</feature>
<feature type="domain" description="C-type lectin" evidence="5">
    <location>
        <begin position="40"/>
        <end position="133"/>
    </location>
</feature>
<dbReference type="AlphaFoldDB" id="A0A0B1RV07"/>
<dbReference type="InterPro" id="IPR016187">
    <property type="entry name" value="CTDL_fold"/>
</dbReference>
<dbReference type="PANTHER" id="PTHR46746">
    <property type="entry name" value="KILLER CELL LECTIN-LIKE RECEPTOR SUBFAMILY F MEMBER 2"/>
    <property type="match status" value="1"/>
</dbReference>